<evidence type="ECO:0000313" key="7">
    <source>
        <dbReference type="EMBL" id="MSA89036.1"/>
    </source>
</evidence>
<dbReference type="PANTHER" id="PTHR43649">
    <property type="entry name" value="ARABINOSE-BINDING PROTEIN-RELATED"/>
    <property type="match status" value="1"/>
</dbReference>
<dbReference type="EMBL" id="WKPJ01000007">
    <property type="protein sequence ID" value="MSA89036.1"/>
    <property type="molecule type" value="Genomic_DNA"/>
</dbReference>
<dbReference type="PANTHER" id="PTHR43649:SF33">
    <property type="entry name" value="POLYGALACTURONAN_RHAMNOGALACTURONAN-BINDING PROTEIN YTCQ"/>
    <property type="match status" value="1"/>
</dbReference>
<sequence>MKKLLSILLCSFMVLSMSACSNGGNGGQSTTSGPVQISLTLWDEVQAPVIQKNIDKFNELHDGEIVATIEQVPWSNYWQKLDASLESGESADVMWMNTYLPKYVEGGVLKPLDEFIQAESYNLTQYVDARVQAFNYEGTQYCLPKGLDAVYVALNTEIFTKYNVELPKEGWTWDDMRTIAGQLRDAIEAAGGTEYPIVMELDAQPSFVNFFEQNGAVYLSEDGKKTGVAEPAGIDTIQQMVDLMDQKMMAPYTVLSETKGTDLFVSGQGAIVFIGSWKASVLDTSSLGQNGAIQLIPMPSMAVNNKSVLGGLGYAIASQTKHPEEAWELIKYLTRAEAMSVEAQNSIDFPANFEAQKEYVKSFKNIDAQVIADVTKTGFPYPTNGNFEWNTFVNDAIAMALSGQQPVEQALKDGAAKAQAVLDQLN</sequence>
<dbReference type="Proteomes" id="UP000433575">
    <property type="component" value="Unassembled WGS sequence"/>
</dbReference>
<evidence type="ECO:0000313" key="8">
    <source>
        <dbReference type="EMBL" id="MSC32790.1"/>
    </source>
</evidence>
<dbReference type="AlphaFoldDB" id="A0A6N7S6V5"/>
<evidence type="ECO:0000256" key="5">
    <source>
        <dbReference type="ARBA" id="ARBA00023288"/>
    </source>
</evidence>
<evidence type="ECO:0000313" key="9">
    <source>
        <dbReference type="Proteomes" id="UP000433575"/>
    </source>
</evidence>
<dbReference type="InterPro" id="IPR006059">
    <property type="entry name" value="SBP"/>
</dbReference>
<dbReference type="RefSeq" id="WP_154238420.1">
    <property type="nucleotide sequence ID" value="NZ_CALJPI010000218.1"/>
</dbReference>
<protein>
    <submittedName>
        <fullName evidence="7">Extracellular solute-binding protein</fullName>
    </submittedName>
</protein>
<dbReference type="PROSITE" id="PS51257">
    <property type="entry name" value="PROKAR_LIPOPROTEIN"/>
    <property type="match status" value="1"/>
</dbReference>
<accession>A0A6N7S6V5</accession>
<evidence type="ECO:0000313" key="10">
    <source>
        <dbReference type="Proteomes" id="UP000480929"/>
    </source>
</evidence>
<evidence type="ECO:0000256" key="2">
    <source>
        <dbReference type="ARBA" id="ARBA00022729"/>
    </source>
</evidence>
<dbReference type="Gene3D" id="3.40.190.10">
    <property type="entry name" value="Periplasmic binding protein-like II"/>
    <property type="match status" value="1"/>
</dbReference>
<proteinExistence type="predicted"/>
<evidence type="ECO:0000256" key="4">
    <source>
        <dbReference type="ARBA" id="ARBA00023139"/>
    </source>
</evidence>
<dbReference type="InterPro" id="IPR050490">
    <property type="entry name" value="Bact_solute-bd_prot1"/>
</dbReference>
<evidence type="ECO:0000256" key="3">
    <source>
        <dbReference type="ARBA" id="ARBA00023136"/>
    </source>
</evidence>
<keyword evidence="10" id="KW-1185">Reference proteome</keyword>
<dbReference type="Pfam" id="PF01547">
    <property type="entry name" value="SBP_bac_1"/>
    <property type="match status" value="1"/>
</dbReference>
<comment type="caution">
    <text evidence="7">The sequence shown here is derived from an EMBL/GenBank/DDBJ whole genome shotgun (WGS) entry which is preliminary data.</text>
</comment>
<dbReference type="EMBL" id="WKPI01000008">
    <property type="protein sequence ID" value="MSC32790.1"/>
    <property type="molecule type" value="Genomic_DNA"/>
</dbReference>
<name>A0A6N7S6V5_9FIRM</name>
<dbReference type="Proteomes" id="UP000480929">
    <property type="component" value="Unassembled WGS sequence"/>
</dbReference>
<keyword evidence="2 6" id="KW-0732">Signal</keyword>
<keyword evidence="1" id="KW-1003">Cell membrane</keyword>
<feature type="signal peptide" evidence="6">
    <location>
        <begin position="1"/>
        <end position="21"/>
    </location>
</feature>
<dbReference type="CDD" id="cd13585">
    <property type="entry name" value="PBP2_TMBP_like"/>
    <property type="match status" value="1"/>
</dbReference>
<keyword evidence="3" id="KW-0472">Membrane</keyword>
<dbReference type="OrthoDB" id="383937at2"/>
<organism evidence="7 9">
    <name type="scientific">Holdemania massiliensis</name>
    <dbReference type="NCBI Taxonomy" id="1468449"/>
    <lineage>
        <taxon>Bacteria</taxon>
        <taxon>Bacillati</taxon>
        <taxon>Bacillota</taxon>
        <taxon>Erysipelotrichia</taxon>
        <taxon>Erysipelotrichales</taxon>
        <taxon>Erysipelotrichaceae</taxon>
        <taxon>Holdemania</taxon>
    </lineage>
</organism>
<reference evidence="9 10" key="1">
    <citation type="journal article" date="2019" name="Nat. Med.">
        <title>A library of human gut bacterial isolates paired with longitudinal multiomics data enables mechanistic microbiome research.</title>
        <authorList>
            <person name="Poyet M."/>
            <person name="Groussin M."/>
            <person name="Gibbons S.M."/>
            <person name="Avila-Pacheco J."/>
            <person name="Jiang X."/>
            <person name="Kearney S.M."/>
            <person name="Perrotta A.R."/>
            <person name="Berdy B."/>
            <person name="Zhao S."/>
            <person name="Lieberman T.D."/>
            <person name="Swanson P.K."/>
            <person name="Smith M."/>
            <person name="Roesemann S."/>
            <person name="Alexander J.E."/>
            <person name="Rich S.A."/>
            <person name="Livny J."/>
            <person name="Vlamakis H."/>
            <person name="Clish C."/>
            <person name="Bullock K."/>
            <person name="Deik A."/>
            <person name="Scott J."/>
            <person name="Pierce K.A."/>
            <person name="Xavier R.J."/>
            <person name="Alm E.J."/>
        </authorList>
    </citation>
    <scope>NUCLEOTIDE SEQUENCE [LARGE SCALE GENOMIC DNA]</scope>
    <source>
        <strain evidence="7 9">BIOML-A4</strain>
        <strain evidence="8 10">BIOML-A5</strain>
    </source>
</reference>
<feature type="chain" id="PRO_5038606144" evidence="6">
    <location>
        <begin position="22"/>
        <end position="426"/>
    </location>
</feature>
<gene>
    <name evidence="8" type="ORF">GKD88_06625</name>
    <name evidence="7" type="ORF">GKE08_06830</name>
</gene>
<keyword evidence="5" id="KW-0449">Lipoprotein</keyword>
<evidence type="ECO:0000256" key="1">
    <source>
        <dbReference type="ARBA" id="ARBA00022475"/>
    </source>
</evidence>
<evidence type="ECO:0000256" key="6">
    <source>
        <dbReference type="SAM" id="SignalP"/>
    </source>
</evidence>
<keyword evidence="4" id="KW-0564">Palmitate</keyword>
<dbReference type="SUPFAM" id="SSF53850">
    <property type="entry name" value="Periplasmic binding protein-like II"/>
    <property type="match status" value="1"/>
</dbReference>